<dbReference type="CDD" id="cd06257">
    <property type="entry name" value="DnaJ"/>
    <property type="match status" value="1"/>
</dbReference>
<evidence type="ECO:0000259" key="3">
    <source>
        <dbReference type="PROSITE" id="PS50076"/>
    </source>
</evidence>
<dbReference type="GO" id="GO:0042026">
    <property type="term" value="P:protein refolding"/>
    <property type="evidence" value="ECO:0007669"/>
    <property type="project" value="TreeGrafter"/>
</dbReference>
<dbReference type="EMBL" id="QYUQ01000002">
    <property type="protein sequence ID" value="RJG03932.1"/>
    <property type="molecule type" value="Genomic_DNA"/>
</dbReference>
<dbReference type="SUPFAM" id="SSF46565">
    <property type="entry name" value="Chaperone J-domain"/>
    <property type="match status" value="1"/>
</dbReference>
<feature type="compositionally biased region" description="Basic and acidic residues" evidence="2">
    <location>
        <begin position="98"/>
        <end position="118"/>
    </location>
</feature>
<dbReference type="SMART" id="SM00271">
    <property type="entry name" value="DnaJ"/>
    <property type="match status" value="1"/>
</dbReference>
<dbReference type="InterPro" id="IPR001623">
    <property type="entry name" value="DnaJ_domain"/>
</dbReference>
<comment type="caution">
    <text evidence="4">The sequence shown here is derived from an EMBL/GenBank/DDBJ whole genome shotgun (WGS) entry which is preliminary data.</text>
</comment>
<dbReference type="GO" id="GO:0005737">
    <property type="term" value="C:cytoplasm"/>
    <property type="evidence" value="ECO:0007669"/>
    <property type="project" value="TreeGrafter"/>
</dbReference>
<evidence type="ECO:0000313" key="5">
    <source>
        <dbReference type="Proteomes" id="UP000266327"/>
    </source>
</evidence>
<dbReference type="AlphaFoldDB" id="A0A3A3GB97"/>
<dbReference type="InterPro" id="IPR036869">
    <property type="entry name" value="J_dom_sf"/>
</dbReference>
<dbReference type="SUPFAM" id="SSF49493">
    <property type="entry name" value="HSP40/DnaJ peptide-binding domain"/>
    <property type="match status" value="2"/>
</dbReference>
<gene>
    <name evidence="4" type="ORF">D3878_21975</name>
</gene>
<dbReference type="CDD" id="cd10747">
    <property type="entry name" value="DnaJ_C"/>
    <property type="match status" value="1"/>
</dbReference>
<dbReference type="PROSITE" id="PS50076">
    <property type="entry name" value="DNAJ_2"/>
    <property type="match status" value="1"/>
</dbReference>
<evidence type="ECO:0000313" key="4">
    <source>
        <dbReference type="EMBL" id="RJG03932.1"/>
    </source>
</evidence>
<dbReference type="InterPro" id="IPR008971">
    <property type="entry name" value="HSP40/DnaJ_pept-bd"/>
</dbReference>
<sequence>MTATQDFYASLGVERAASKESIIAAFRRLAMKWHPDRHVHPADKVEAEKQFKIIKTAYETLSDDSKRERYDRESIVRPQTYHEFTQRHRQQPQWGSEYYERDREEAERQRRASARRGTDVNKRVAVTIAEAYNGTRISFEETVAEHCGQCGGQRGEWVQCGRCHGFLKHSRRLVCQPCQNSGKEWVNCEPCNGLGVITRERRITVRTPAGLVDGSVLTVKERGKPSEHGGLNGDLHIAITIKPETGWKRKGIDLSGTLKLPYSIALLGGMMDVPLPTGRTVQVGVPARSNTGKKIRLAGQGLFDAANDKRGDVLLSVSIVLPASRRKLTPEMEALLRQIDGMEP</sequence>
<name>A0A3A3GB97_9BURK</name>
<dbReference type="Gene3D" id="1.10.287.110">
    <property type="entry name" value="DnaJ domain"/>
    <property type="match status" value="1"/>
</dbReference>
<organism evidence="4 5">
    <name type="scientific">Noviherbaspirillum sedimenti</name>
    <dbReference type="NCBI Taxonomy" id="2320865"/>
    <lineage>
        <taxon>Bacteria</taxon>
        <taxon>Pseudomonadati</taxon>
        <taxon>Pseudomonadota</taxon>
        <taxon>Betaproteobacteria</taxon>
        <taxon>Burkholderiales</taxon>
        <taxon>Oxalobacteraceae</taxon>
        <taxon>Noviherbaspirillum</taxon>
    </lineage>
</organism>
<proteinExistence type="predicted"/>
<dbReference type="PRINTS" id="PR00625">
    <property type="entry name" value="JDOMAIN"/>
</dbReference>
<dbReference type="Pfam" id="PF00226">
    <property type="entry name" value="DnaJ"/>
    <property type="match status" value="1"/>
</dbReference>
<dbReference type="PROSITE" id="PS00636">
    <property type="entry name" value="DNAJ_1"/>
    <property type="match status" value="1"/>
</dbReference>
<dbReference type="Pfam" id="PF01556">
    <property type="entry name" value="DnaJ_C"/>
    <property type="match status" value="1"/>
</dbReference>
<keyword evidence="5" id="KW-1185">Reference proteome</keyword>
<accession>A0A3A3GB97</accession>
<dbReference type="PANTHER" id="PTHR43096:SF52">
    <property type="entry name" value="DNAJ HOMOLOG 1, MITOCHONDRIAL-RELATED"/>
    <property type="match status" value="1"/>
</dbReference>
<dbReference type="InterPro" id="IPR002939">
    <property type="entry name" value="DnaJ_C"/>
</dbReference>
<feature type="domain" description="J" evidence="3">
    <location>
        <begin position="6"/>
        <end position="74"/>
    </location>
</feature>
<dbReference type="Gene3D" id="2.10.230.10">
    <property type="entry name" value="Heat shock protein DnaJ, cysteine-rich domain"/>
    <property type="match status" value="1"/>
</dbReference>
<dbReference type="OrthoDB" id="9779889at2"/>
<dbReference type="Gene3D" id="2.60.260.20">
    <property type="entry name" value="Urease metallochaperone UreE, N-terminal domain"/>
    <property type="match status" value="2"/>
</dbReference>
<reference evidence="5" key="1">
    <citation type="submission" date="2018-09" db="EMBL/GenBank/DDBJ databases">
        <authorList>
            <person name="Zhu H."/>
        </authorList>
    </citation>
    <scope>NUCLEOTIDE SEQUENCE [LARGE SCALE GENOMIC DNA]</scope>
    <source>
        <strain evidence="5">K1S02-23</strain>
    </source>
</reference>
<keyword evidence="1" id="KW-0143">Chaperone</keyword>
<evidence type="ECO:0000256" key="1">
    <source>
        <dbReference type="ARBA" id="ARBA00023186"/>
    </source>
</evidence>
<dbReference type="InterPro" id="IPR018253">
    <property type="entry name" value="DnaJ_domain_CS"/>
</dbReference>
<dbReference type="Proteomes" id="UP000266327">
    <property type="component" value="Unassembled WGS sequence"/>
</dbReference>
<dbReference type="GO" id="GO:0051082">
    <property type="term" value="F:unfolded protein binding"/>
    <property type="evidence" value="ECO:0007669"/>
    <property type="project" value="InterPro"/>
</dbReference>
<evidence type="ECO:0000256" key="2">
    <source>
        <dbReference type="SAM" id="MobiDB-lite"/>
    </source>
</evidence>
<protein>
    <recommendedName>
        <fullName evidence="3">J domain-containing protein</fullName>
    </recommendedName>
</protein>
<dbReference type="PANTHER" id="PTHR43096">
    <property type="entry name" value="DNAJ HOMOLOG 1, MITOCHONDRIAL-RELATED"/>
    <property type="match status" value="1"/>
</dbReference>
<dbReference type="RefSeq" id="WP_119787416.1">
    <property type="nucleotide sequence ID" value="NZ_QYUQ01000002.1"/>
</dbReference>
<feature type="region of interest" description="Disordered" evidence="2">
    <location>
        <begin position="81"/>
        <end position="118"/>
    </location>
</feature>